<evidence type="ECO:0000313" key="3">
    <source>
        <dbReference type="EMBL" id="MCW1148620.1"/>
    </source>
</evidence>
<dbReference type="EMBL" id="JAPCIO010000006">
    <property type="protein sequence ID" value="MCW1148620.1"/>
    <property type="molecule type" value="Genomic_DNA"/>
</dbReference>
<evidence type="ECO:0000313" key="4">
    <source>
        <dbReference type="Proteomes" id="UP001165677"/>
    </source>
</evidence>
<dbReference type="Pfam" id="PF07494">
    <property type="entry name" value="Reg_prop"/>
    <property type="match status" value="2"/>
</dbReference>
<sequence length="973" mass="115020">MKKSILFFLLLLYTAIYSQSYKSIIQFDSSNGLKSDIIYSITEDKEGYIWIATDNGVAKFNGTSFIHFQKKDGLPSNDIISIIVDKKNRIWLSGFYEGLYYIENNIIKKVVGSSRIKSLKYTFEIDDNIYFQNFTTSESYILNSSNHLKRYKLKLGNYNLELLNYNQKYNFFIALLNANKRINCILDKNKKIIKYIPTKYAYCPSLIHNETCFIYEPSEQKPYLLNRVINNDFLIYKKKLSLIKLNYKSNNNFQLLNNEYNTKHNIYLFNKNNIHVTIDNKYDSIFSTRIKNIPYELNLVHVLFIDSHNNFWVIDKTNRLTFFPYNYDEVKNYYAKEILGNNFEGFKCSKSIEDCLYFVNSKKEFYVYNLKTNKKKIIKKYLSENPYKILEKSNGIILACNEGFDFFEYNKKKELQHCYFKKTESRNATIFKDTIFYTRNNSIYKIYNYKTKIFSYKEYFRFNNIYKHDKNNLIVANEDEIILINSKRKKNTSNKLIKNTTVINSFNNFILVGTNFNGLYILNKKLNIIRKIFQNHTIYCINKNEANDKIYIGTNEGFFILNENFEISNKFDYNNGLINGKVNSIDFSGNTILYSTKNGISKINYNKDYEFLKKAFTSIDINAIYSNNVLLKNKNNFILERNSNNISIETSIFNFNNKSVVIKKFLLTKDNNKNKIWSDFFENKIIFRELAPGNYTLKIAALSNKYERPTNIKTINFSIKSYFWEKNSFKIGLIITALLLSLFIILYVKRKTERKYKRKIKLHSLELIALKTQMNPHFIFNALNNFQSLLILDGIEKSNIYLSKFSKLIRATLEIVNNDIISLNEELVYLKKYIDFEILKMPQLKVKFIIDNDINLEKIKIPVMLLQPIVENAIIHGLSKSPKEEKKLIIEIKNNPFEKMIYISIEDNGIGFNNNNEVKKHKSFATSIINERIHIFNQNKKNKIQFKIKNLNLEKDTQGTKVIIIIPHNFKYL</sequence>
<dbReference type="Gene3D" id="3.30.565.10">
    <property type="entry name" value="Histidine kinase-like ATPase, C-terminal domain"/>
    <property type="match status" value="1"/>
</dbReference>
<evidence type="ECO:0000256" key="1">
    <source>
        <dbReference type="SAM" id="Phobius"/>
    </source>
</evidence>
<dbReference type="InterPro" id="IPR036890">
    <property type="entry name" value="HATPase_C_sf"/>
</dbReference>
<dbReference type="PANTHER" id="PTHR34220:SF7">
    <property type="entry name" value="SENSOR HISTIDINE KINASE YPDA"/>
    <property type="match status" value="1"/>
</dbReference>
<feature type="domain" description="Signal transduction histidine kinase internal region" evidence="2">
    <location>
        <begin position="766"/>
        <end position="841"/>
    </location>
</feature>
<protein>
    <submittedName>
        <fullName evidence="3">Histidine kinase</fullName>
    </submittedName>
</protein>
<reference evidence="3" key="1">
    <citation type="submission" date="2022-10" db="EMBL/GenBank/DDBJ databases">
        <title>Flavobacterium sp. nov., a bacterium isolated from lake sediment.</title>
        <authorList>
            <person name="Qu J.-H."/>
        </authorList>
    </citation>
    <scope>NUCLEOTIDE SEQUENCE</scope>
    <source>
        <strain evidence="3">TH16-21</strain>
    </source>
</reference>
<dbReference type="InterPro" id="IPR013783">
    <property type="entry name" value="Ig-like_fold"/>
</dbReference>
<dbReference type="InterPro" id="IPR010559">
    <property type="entry name" value="Sig_transdc_His_kin_internal"/>
</dbReference>
<comment type="caution">
    <text evidence="3">The sequence shown here is derived from an EMBL/GenBank/DDBJ whole genome shotgun (WGS) entry which is preliminary data.</text>
</comment>
<keyword evidence="1" id="KW-1133">Transmembrane helix</keyword>
<proteinExistence type="predicted"/>
<dbReference type="Proteomes" id="UP001165677">
    <property type="component" value="Unassembled WGS sequence"/>
</dbReference>
<dbReference type="Gene3D" id="2.60.40.10">
    <property type="entry name" value="Immunoglobulins"/>
    <property type="match status" value="1"/>
</dbReference>
<keyword evidence="4" id="KW-1185">Reference proteome</keyword>
<dbReference type="RefSeq" id="WP_264369343.1">
    <property type="nucleotide sequence ID" value="NZ_JAPCIO010000006.1"/>
</dbReference>
<dbReference type="InterPro" id="IPR050640">
    <property type="entry name" value="Bact_2-comp_sensor_kinase"/>
</dbReference>
<keyword evidence="1" id="KW-0812">Transmembrane</keyword>
<keyword evidence="3" id="KW-0418">Kinase</keyword>
<dbReference type="Gene3D" id="2.130.10.10">
    <property type="entry name" value="YVTN repeat-like/Quinoprotein amine dehydrogenase"/>
    <property type="match status" value="2"/>
</dbReference>
<organism evidence="3 4">
    <name type="scientific">Flavobacterium lacisediminis</name>
    <dbReference type="NCBI Taxonomy" id="2989705"/>
    <lineage>
        <taxon>Bacteria</taxon>
        <taxon>Pseudomonadati</taxon>
        <taxon>Bacteroidota</taxon>
        <taxon>Flavobacteriia</taxon>
        <taxon>Flavobacteriales</taxon>
        <taxon>Flavobacteriaceae</taxon>
        <taxon>Flavobacterium</taxon>
    </lineage>
</organism>
<dbReference type="InterPro" id="IPR011047">
    <property type="entry name" value="Quinoprotein_ADH-like_sf"/>
</dbReference>
<dbReference type="PANTHER" id="PTHR34220">
    <property type="entry name" value="SENSOR HISTIDINE KINASE YPDA"/>
    <property type="match status" value="1"/>
</dbReference>
<dbReference type="GO" id="GO:0016301">
    <property type="term" value="F:kinase activity"/>
    <property type="evidence" value="ECO:0007669"/>
    <property type="project" value="UniProtKB-KW"/>
</dbReference>
<keyword evidence="1" id="KW-0472">Membrane</keyword>
<dbReference type="Pfam" id="PF06580">
    <property type="entry name" value="His_kinase"/>
    <property type="match status" value="1"/>
</dbReference>
<accession>A0ABT3EJ65</accession>
<dbReference type="SUPFAM" id="SSF50998">
    <property type="entry name" value="Quinoprotein alcohol dehydrogenase-like"/>
    <property type="match status" value="1"/>
</dbReference>
<dbReference type="InterPro" id="IPR011110">
    <property type="entry name" value="Reg_prop"/>
</dbReference>
<feature type="transmembrane region" description="Helical" evidence="1">
    <location>
        <begin position="729"/>
        <end position="748"/>
    </location>
</feature>
<keyword evidence="3" id="KW-0808">Transferase</keyword>
<name>A0ABT3EJ65_9FLAO</name>
<gene>
    <name evidence="3" type="ORF">OJ995_10340</name>
</gene>
<dbReference type="SUPFAM" id="SSF55874">
    <property type="entry name" value="ATPase domain of HSP90 chaperone/DNA topoisomerase II/histidine kinase"/>
    <property type="match status" value="1"/>
</dbReference>
<dbReference type="InterPro" id="IPR015943">
    <property type="entry name" value="WD40/YVTN_repeat-like_dom_sf"/>
</dbReference>
<dbReference type="SUPFAM" id="SSF63829">
    <property type="entry name" value="Calcium-dependent phosphotriesterase"/>
    <property type="match status" value="1"/>
</dbReference>
<evidence type="ECO:0000259" key="2">
    <source>
        <dbReference type="Pfam" id="PF06580"/>
    </source>
</evidence>